<accession>A0A1D8KUY3</accession>
<dbReference type="Proteomes" id="UP000226384">
    <property type="component" value="Segment"/>
</dbReference>
<evidence type="ECO:0000313" key="2">
    <source>
        <dbReference type="Proteomes" id="UP000226384"/>
    </source>
</evidence>
<proteinExistence type="predicted"/>
<evidence type="ECO:0000313" key="1">
    <source>
        <dbReference type="EMBL" id="AOV62427.1"/>
    </source>
</evidence>
<name>A0A1D8KUY3_9CAUD</name>
<organism evidence="1 2">
    <name type="scientific">Synechococcus phage S-CAM7</name>
    <dbReference type="NCBI Taxonomy" id="1883368"/>
    <lineage>
        <taxon>Viruses</taxon>
        <taxon>Duplodnaviria</taxon>
        <taxon>Heunggongvirae</taxon>
        <taxon>Uroviricota</taxon>
        <taxon>Caudoviricetes</taxon>
        <taxon>Pantevenvirales</taxon>
        <taxon>Kyanoviridae</taxon>
        <taxon>Mazuvirus</taxon>
        <taxon>Mazuvirus scam7</taxon>
    </lineage>
</organism>
<protein>
    <submittedName>
        <fullName evidence="1">Uncharacterized protein</fullName>
    </submittedName>
</protein>
<sequence>MVEESHKEITYVRQEPTRERTFLENVYEDLDGEEDCD</sequence>
<dbReference type="EMBL" id="KU686213">
    <property type="protein sequence ID" value="AOV62427.1"/>
    <property type="molecule type" value="Genomic_DNA"/>
</dbReference>
<gene>
    <name evidence="1" type="ORF">S420910_240</name>
</gene>
<reference evidence="1 2" key="1">
    <citation type="journal article" date="2016" name="Virology">
        <title>The genomic content and context of auxiliary metabolic genes in marine cyanomyoviruses.</title>
        <authorList>
            <person name="Crummett L.T."/>
            <person name="Puxty R.J."/>
            <person name="Weihe C."/>
            <person name="Marston M.F."/>
            <person name="Martiny J.B."/>
        </authorList>
    </citation>
    <scope>NUCLEOTIDE SEQUENCE [LARGE SCALE GENOMIC DNA]</scope>
    <source>
        <strain evidence="1">0910SB42</strain>
    </source>
</reference>